<proteinExistence type="inferred from homology"/>
<reference evidence="3 4" key="1">
    <citation type="journal article" date="2018" name="Int. J. Syst. Evol. Microbiol.">
        <title>Uliginosibacterium sediminicola sp. nov., isolated from freshwater sediment.</title>
        <authorList>
            <person name="Hwang W.M."/>
            <person name="Kim S.M."/>
            <person name="Kang K."/>
            <person name="Ahn T.Y."/>
        </authorList>
    </citation>
    <scope>NUCLEOTIDE SEQUENCE [LARGE SCALE GENOMIC DNA]</scope>
    <source>
        <strain evidence="3 4">M1-21</strain>
    </source>
</reference>
<evidence type="ECO:0000256" key="1">
    <source>
        <dbReference type="ARBA" id="ARBA00006817"/>
    </source>
</evidence>
<feature type="domain" description="Activator of Hsp90 ATPase homologue 1/2-like C-terminal" evidence="2">
    <location>
        <begin position="17"/>
        <end position="154"/>
    </location>
</feature>
<dbReference type="Gene3D" id="3.30.530.20">
    <property type="match status" value="1"/>
</dbReference>
<sequence>MTAPATDYEILITRILDAPRSLVFKVWTEPEHIGQWWLPVGFTRLACQLDLRVGGMFRIDMMAPDGSRQPCEGIYEEIVAPERIVYRGMSDDRHACGCGIPPYSWVTVSFTELGAQTRLDIRASLASEAARKDTTDAGFGPGWSHVLDVLERVLQQSSEL</sequence>
<dbReference type="Pfam" id="PF08327">
    <property type="entry name" value="AHSA1"/>
    <property type="match status" value="1"/>
</dbReference>
<dbReference type="RefSeq" id="WP_345918119.1">
    <property type="nucleotide sequence ID" value="NZ_JBDIVE010000001.1"/>
</dbReference>
<dbReference type="SUPFAM" id="SSF55961">
    <property type="entry name" value="Bet v1-like"/>
    <property type="match status" value="1"/>
</dbReference>
<dbReference type="EMBL" id="JBDIVE010000001">
    <property type="protein sequence ID" value="MEN3067352.1"/>
    <property type="molecule type" value="Genomic_DNA"/>
</dbReference>
<dbReference type="InterPro" id="IPR013538">
    <property type="entry name" value="ASHA1/2-like_C"/>
</dbReference>
<protein>
    <submittedName>
        <fullName evidence="3">SRPBCC domain-containing protein</fullName>
    </submittedName>
</protein>
<gene>
    <name evidence="3" type="ORF">ABDB84_02605</name>
</gene>
<evidence type="ECO:0000313" key="3">
    <source>
        <dbReference type="EMBL" id="MEN3067352.1"/>
    </source>
</evidence>
<organism evidence="3 4">
    <name type="scientific">Uliginosibacterium sediminicola</name>
    <dbReference type="NCBI Taxonomy" id="2024550"/>
    <lineage>
        <taxon>Bacteria</taxon>
        <taxon>Pseudomonadati</taxon>
        <taxon>Pseudomonadota</taxon>
        <taxon>Betaproteobacteria</taxon>
        <taxon>Rhodocyclales</taxon>
        <taxon>Zoogloeaceae</taxon>
        <taxon>Uliginosibacterium</taxon>
    </lineage>
</organism>
<comment type="similarity">
    <text evidence="1">Belongs to the AHA1 family.</text>
</comment>
<keyword evidence="4" id="KW-1185">Reference proteome</keyword>
<name>A0ABU9YUH8_9RHOO</name>
<evidence type="ECO:0000259" key="2">
    <source>
        <dbReference type="Pfam" id="PF08327"/>
    </source>
</evidence>
<comment type="caution">
    <text evidence="3">The sequence shown here is derived from an EMBL/GenBank/DDBJ whole genome shotgun (WGS) entry which is preliminary data.</text>
</comment>
<dbReference type="InterPro" id="IPR023393">
    <property type="entry name" value="START-like_dom_sf"/>
</dbReference>
<accession>A0ABU9YUH8</accession>
<evidence type="ECO:0000313" key="4">
    <source>
        <dbReference type="Proteomes" id="UP001410394"/>
    </source>
</evidence>
<dbReference type="Proteomes" id="UP001410394">
    <property type="component" value="Unassembled WGS sequence"/>
</dbReference>